<organism evidence="5 6">
    <name type="scientific">Bifidobacterium oedipodis</name>
    <dbReference type="NCBI Taxonomy" id="2675322"/>
    <lineage>
        <taxon>Bacteria</taxon>
        <taxon>Bacillati</taxon>
        <taxon>Actinomycetota</taxon>
        <taxon>Actinomycetes</taxon>
        <taxon>Bifidobacteriales</taxon>
        <taxon>Bifidobacteriaceae</taxon>
        <taxon>Bifidobacterium</taxon>
    </lineage>
</organism>
<dbReference type="Gene3D" id="2.160.10.10">
    <property type="entry name" value="Hexapeptide repeat proteins"/>
    <property type="match status" value="1"/>
</dbReference>
<dbReference type="PANTHER" id="PTHR23416">
    <property type="entry name" value="SIALIC ACID SYNTHASE-RELATED"/>
    <property type="match status" value="1"/>
</dbReference>
<name>A0A7Y0EQ96_9BIFI</name>
<feature type="region of interest" description="Disordered" evidence="4">
    <location>
        <begin position="223"/>
        <end position="255"/>
    </location>
</feature>
<sequence>MSTTTTAKSSNTTISINHSGDPDTSDTVNVSETINASEATGITLNDILRSLHDDAAPTPQREAAIMDVCQESMRLASLLNTAYHSPDEIRSIMQQLTGKPIDPSFRMFPPFQADFGKNITIGKNVFINSGCRFQDQGGIDIGDGTLIGHNVVLATINHDLSPDNDRRNHYAPITIKDHVWIGSNATILPGVTIGSWSVVAAGAVVTHDVPPFTVVGGVPAHTLHTIDPHEHKGQHTTTHRSPNPPKPHTDINSHA</sequence>
<dbReference type="EMBL" id="JAAIII010000004">
    <property type="protein sequence ID" value="NMM94402.1"/>
    <property type="molecule type" value="Genomic_DNA"/>
</dbReference>
<keyword evidence="6" id="KW-1185">Reference proteome</keyword>
<gene>
    <name evidence="5" type="ORF">G1C95_1589</name>
</gene>
<dbReference type="InterPro" id="IPR051159">
    <property type="entry name" value="Hexapeptide_acetyltransf"/>
</dbReference>
<dbReference type="Pfam" id="PF14602">
    <property type="entry name" value="Hexapep_2"/>
    <property type="match status" value="1"/>
</dbReference>
<dbReference type="AlphaFoldDB" id="A0A7Y0EQ96"/>
<feature type="region of interest" description="Disordered" evidence="4">
    <location>
        <begin position="1"/>
        <end position="27"/>
    </location>
</feature>
<evidence type="ECO:0000256" key="4">
    <source>
        <dbReference type="SAM" id="MobiDB-lite"/>
    </source>
</evidence>
<dbReference type="Proteomes" id="UP000532194">
    <property type="component" value="Unassembled WGS sequence"/>
</dbReference>
<dbReference type="RefSeq" id="WP_205832765.1">
    <property type="nucleotide sequence ID" value="NZ_JAAIII010000004.1"/>
</dbReference>
<evidence type="ECO:0000313" key="5">
    <source>
        <dbReference type="EMBL" id="NMM94402.1"/>
    </source>
</evidence>
<dbReference type="InterPro" id="IPR011004">
    <property type="entry name" value="Trimer_LpxA-like_sf"/>
</dbReference>
<dbReference type="InterPro" id="IPR018357">
    <property type="entry name" value="Hexapep_transf_CS"/>
</dbReference>
<evidence type="ECO:0000313" key="6">
    <source>
        <dbReference type="Proteomes" id="UP000532194"/>
    </source>
</evidence>
<dbReference type="SUPFAM" id="SSF51161">
    <property type="entry name" value="Trimeric LpxA-like enzymes"/>
    <property type="match status" value="1"/>
</dbReference>
<evidence type="ECO:0000256" key="3">
    <source>
        <dbReference type="ARBA" id="ARBA00022737"/>
    </source>
</evidence>
<accession>A0A7Y0EQ96</accession>
<feature type="compositionally biased region" description="Basic and acidic residues" evidence="4">
    <location>
        <begin position="224"/>
        <end position="233"/>
    </location>
</feature>
<dbReference type="PANTHER" id="PTHR23416:SF23">
    <property type="entry name" value="ACETYLTRANSFERASE C18B11.09C-RELATED"/>
    <property type="match status" value="1"/>
</dbReference>
<dbReference type="Pfam" id="PF00132">
    <property type="entry name" value="Hexapep"/>
    <property type="match status" value="1"/>
</dbReference>
<comment type="caution">
    <text evidence="5">The sequence shown here is derived from an EMBL/GenBank/DDBJ whole genome shotgun (WGS) entry which is preliminary data.</text>
</comment>
<keyword evidence="2 5" id="KW-0808">Transferase</keyword>
<reference evidence="5 6" key="1">
    <citation type="submission" date="2020-02" db="EMBL/GenBank/DDBJ databases">
        <title>Characterization of phylogenetic diversity of novel bifidobacterial species isolated in Czech ZOOs.</title>
        <authorList>
            <person name="Lugli G.A."/>
            <person name="Vera N.B."/>
            <person name="Ventura M."/>
        </authorList>
    </citation>
    <scope>NUCLEOTIDE SEQUENCE [LARGE SCALE GENOMIC DNA]</scope>
    <source>
        <strain evidence="5 6">DSM 109957</strain>
    </source>
</reference>
<comment type="similarity">
    <text evidence="1">Belongs to the transferase hexapeptide repeat family.</text>
</comment>
<evidence type="ECO:0000256" key="2">
    <source>
        <dbReference type="ARBA" id="ARBA00022679"/>
    </source>
</evidence>
<dbReference type="GO" id="GO:0008374">
    <property type="term" value="F:O-acyltransferase activity"/>
    <property type="evidence" value="ECO:0007669"/>
    <property type="project" value="TreeGrafter"/>
</dbReference>
<proteinExistence type="inferred from homology"/>
<dbReference type="InterPro" id="IPR001451">
    <property type="entry name" value="Hexapep"/>
</dbReference>
<protein>
    <submittedName>
        <fullName evidence="5">Bacterial transferase hexapeptide repeat protein</fullName>
    </submittedName>
</protein>
<feature type="compositionally biased region" description="Low complexity" evidence="4">
    <location>
        <begin position="1"/>
        <end position="17"/>
    </location>
</feature>
<dbReference type="PROSITE" id="PS00101">
    <property type="entry name" value="HEXAPEP_TRANSFERASES"/>
    <property type="match status" value="1"/>
</dbReference>
<evidence type="ECO:0000256" key="1">
    <source>
        <dbReference type="ARBA" id="ARBA00007274"/>
    </source>
</evidence>
<keyword evidence="3" id="KW-0677">Repeat</keyword>